<feature type="transmembrane region" description="Helical" evidence="1">
    <location>
        <begin position="50"/>
        <end position="71"/>
    </location>
</feature>
<keyword evidence="1" id="KW-1133">Transmembrane helix</keyword>
<evidence type="ECO:0000313" key="6">
    <source>
        <dbReference type="Proteomes" id="UP000198669"/>
    </source>
</evidence>
<protein>
    <submittedName>
        <fullName evidence="2">Uncharacterized protein</fullName>
    </submittedName>
</protein>
<dbReference type="AlphaFoldDB" id="A0A1L3Q018"/>
<evidence type="ECO:0000256" key="1">
    <source>
        <dbReference type="SAM" id="Phobius"/>
    </source>
</evidence>
<keyword evidence="1" id="KW-0812">Transmembrane</keyword>
<evidence type="ECO:0000313" key="7">
    <source>
        <dbReference type="Proteomes" id="UP000267921"/>
    </source>
</evidence>
<sequence length="118" mass="12991">MKKDELFIREFIVGLGFVSGLWIAVGINPESLIIEQLVKIGNTLTPKHNFGFLLILPSITTLISIISAWFYGGVLGMIAILLAFISGILIIHFTMIASVFLMLSLLLASLSVDNNYTY</sequence>
<gene>
    <name evidence="2" type="ORF">BHR79_01160</name>
    <name evidence="3" type="ORF">EFE40_01630</name>
    <name evidence="4" type="ORF">SAMN04515625_0054</name>
</gene>
<feature type="transmembrane region" description="Helical" evidence="1">
    <location>
        <begin position="6"/>
        <end position="29"/>
    </location>
</feature>
<proteinExistence type="predicted"/>
<evidence type="ECO:0000313" key="5">
    <source>
        <dbReference type="Proteomes" id="UP000186879"/>
    </source>
</evidence>
<reference evidence="2 5" key="1">
    <citation type="submission" date="2016-10" db="EMBL/GenBank/DDBJ databases">
        <title>Methanohalophilus halophilus.</title>
        <authorList>
            <person name="L'haridon S."/>
        </authorList>
    </citation>
    <scope>NUCLEOTIDE SEQUENCE [LARGE SCALE GENOMIC DNA]</scope>
    <source>
        <strain evidence="2 5">Z-7982</strain>
    </source>
</reference>
<reference evidence="4 6" key="2">
    <citation type="submission" date="2016-10" db="EMBL/GenBank/DDBJ databases">
        <authorList>
            <person name="de Groot N.N."/>
        </authorList>
    </citation>
    <scope>NUCLEOTIDE SEQUENCE [LARGE SCALE GENOMIC DNA]</scope>
    <source>
        <strain evidence="4 6">Z-7982</strain>
    </source>
</reference>
<evidence type="ECO:0000313" key="2">
    <source>
        <dbReference type="EMBL" id="APH38227.1"/>
    </source>
</evidence>
<dbReference type="KEGG" id="mhaz:BHR79_01160"/>
<dbReference type="Proteomes" id="UP000186879">
    <property type="component" value="Chromosome"/>
</dbReference>
<dbReference type="RefSeq" id="WP_072560453.1">
    <property type="nucleotide sequence ID" value="NZ_CP017921.1"/>
</dbReference>
<keyword evidence="1" id="KW-0472">Membrane</keyword>
<name>A0A1L3Q018_9EURY</name>
<accession>A0A1L3Q018</accession>
<dbReference type="EMBL" id="RJJG01000001">
    <property type="protein sequence ID" value="RNI10906.1"/>
    <property type="molecule type" value="Genomic_DNA"/>
</dbReference>
<dbReference type="Proteomes" id="UP000267921">
    <property type="component" value="Unassembled WGS sequence"/>
</dbReference>
<organism evidence="2 5">
    <name type="scientific">Methanohalophilus halophilus</name>
    <dbReference type="NCBI Taxonomy" id="2177"/>
    <lineage>
        <taxon>Archaea</taxon>
        <taxon>Methanobacteriati</taxon>
        <taxon>Methanobacteriota</taxon>
        <taxon>Stenosarchaea group</taxon>
        <taxon>Methanomicrobia</taxon>
        <taxon>Methanosarcinales</taxon>
        <taxon>Methanosarcinaceae</taxon>
        <taxon>Methanohalophilus</taxon>
    </lineage>
</organism>
<feature type="transmembrane region" description="Helical" evidence="1">
    <location>
        <begin position="77"/>
        <end position="108"/>
    </location>
</feature>
<evidence type="ECO:0000313" key="4">
    <source>
        <dbReference type="EMBL" id="SDV99821.1"/>
    </source>
</evidence>
<dbReference type="Proteomes" id="UP000198669">
    <property type="component" value="Unassembled WGS sequence"/>
</dbReference>
<dbReference type="EMBL" id="FNMU01000001">
    <property type="protein sequence ID" value="SDV99821.1"/>
    <property type="molecule type" value="Genomic_DNA"/>
</dbReference>
<dbReference type="OrthoDB" id="385612at2157"/>
<keyword evidence="5" id="KW-1185">Reference proteome</keyword>
<reference evidence="3 7" key="3">
    <citation type="submission" date="2018-10" db="EMBL/GenBank/DDBJ databases">
        <title>Cultivation of a novel Methanohalophilus strain from Kebrit Deep of the Red Sea and a genomic comparison of members of the genus Methanohalophilus.</title>
        <authorList>
            <person name="Guan Y."/>
            <person name="Ngugi D.K."/>
            <person name="Stingl U."/>
        </authorList>
    </citation>
    <scope>NUCLEOTIDE SEQUENCE [LARGE SCALE GENOMIC DNA]</scope>
    <source>
        <strain evidence="3 7">DSM 3094</strain>
    </source>
</reference>
<dbReference type="EMBL" id="CP017921">
    <property type="protein sequence ID" value="APH38227.1"/>
    <property type="molecule type" value="Genomic_DNA"/>
</dbReference>
<evidence type="ECO:0000313" key="3">
    <source>
        <dbReference type="EMBL" id="RNI10906.1"/>
    </source>
</evidence>
<dbReference type="GeneID" id="30582322"/>